<organism evidence="2 3">
    <name type="scientific">Rhizobium straminoryzae</name>
    <dbReference type="NCBI Taxonomy" id="1387186"/>
    <lineage>
        <taxon>Bacteria</taxon>
        <taxon>Pseudomonadati</taxon>
        <taxon>Pseudomonadota</taxon>
        <taxon>Alphaproteobacteria</taxon>
        <taxon>Hyphomicrobiales</taxon>
        <taxon>Rhizobiaceae</taxon>
        <taxon>Rhizobium/Agrobacterium group</taxon>
        <taxon>Rhizobium</taxon>
    </lineage>
</organism>
<proteinExistence type="predicted"/>
<keyword evidence="3" id="KW-1185">Reference proteome</keyword>
<sequence length="216" mass="23530">MAGRRKRGQTLAEHRHHMKEVHGKLVLDYIAAEPEKAPRRYVQNHVFDGIFPGGEGQAEPFALGLDFVTEIWAPDIATLKAGRETDHYRTHLLPDEPNMVDPERVVGIPVHEEITHAPEHPAAGRVKVFLFWHADAPVIAALTEALGDSTSALLGQSRCVPAVPSPVKAIDIFLLADETAAIGFAQACRDAIRHHLTAGQGNISIAIAREYVLNAG</sequence>
<name>A0A549TF14_9HYPH</name>
<dbReference type="InterPro" id="IPR011008">
    <property type="entry name" value="Dimeric_a/b-barrel"/>
</dbReference>
<evidence type="ECO:0000313" key="2">
    <source>
        <dbReference type="EMBL" id="TRL40863.1"/>
    </source>
</evidence>
<protein>
    <recommendedName>
        <fullName evidence="1">EthD domain-containing protein</fullName>
    </recommendedName>
</protein>
<dbReference type="Proteomes" id="UP000316801">
    <property type="component" value="Unassembled WGS sequence"/>
</dbReference>
<dbReference type="Gene3D" id="3.30.70.100">
    <property type="match status" value="1"/>
</dbReference>
<dbReference type="AlphaFoldDB" id="A0A549TF14"/>
<comment type="caution">
    <text evidence="2">The sequence shown here is derived from an EMBL/GenBank/DDBJ whole genome shotgun (WGS) entry which is preliminary data.</text>
</comment>
<dbReference type="SUPFAM" id="SSF54909">
    <property type="entry name" value="Dimeric alpha+beta barrel"/>
    <property type="match status" value="1"/>
</dbReference>
<feature type="domain" description="EthD" evidence="1">
    <location>
        <begin position="6"/>
        <end position="102"/>
    </location>
</feature>
<dbReference type="Pfam" id="PF07110">
    <property type="entry name" value="EthD"/>
    <property type="match status" value="1"/>
</dbReference>
<evidence type="ECO:0000259" key="1">
    <source>
        <dbReference type="Pfam" id="PF07110"/>
    </source>
</evidence>
<gene>
    <name evidence="2" type="ORF">FNA46_05710</name>
</gene>
<dbReference type="InterPro" id="IPR009799">
    <property type="entry name" value="EthD_dom"/>
</dbReference>
<evidence type="ECO:0000313" key="3">
    <source>
        <dbReference type="Proteomes" id="UP000316801"/>
    </source>
</evidence>
<reference evidence="2 3" key="1">
    <citation type="submission" date="2019-07" db="EMBL/GenBank/DDBJ databases">
        <title>Ln-dependent methylotrophs.</title>
        <authorList>
            <person name="Tani A."/>
        </authorList>
    </citation>
    <scope>NUCLEOTIDE SEQUENCE [LARGE SCALE GENOMIC DNA]</scope>
    <source>
        <strain evidence="2 3">SM12</strain>
    </source>
</reference>
<accession>A0A549TF14</accession>
<dbReference type="GO" id="GO:0016491">
    <property type="term" value="F:oxidoreductase activity"/>
    <property type="evidence" value="ECO:0007669"/>
    <property type="project" value="InterPro"/>
</dbReference>
<dbReference type="EMBL" id="VJMG01000011">
    <property type="protein sequence ID" value="TRL40863.1"/>
    <property type="molecule type" value="Genomic_DNA"/>
</dbReference>